<dbReference type="InterPro" id="IPR008910">
    <property type="entry name" value="MSC_TM_helix"/>
</dbReference>
<keyword evidence="1" id="KW-0472">Membrane</keyword>
<keyword evidence="1" id="KW-0407">Ion channel</keyword>
<keyword evidence="1" id="KW-0406">Ion transport</keyword>
<comment type="caution">
    <text evidence="3">The sequence shown here is derived from an EMBL/GenBank/DDBJ whole genome shotgun (WGS) entry which is preliminary data.</text>
</comment>
<dbReference type="EMBL" id="WNDQ01000046">
    <property type="protein sequence ID" value="KAF1019847.1"/>
    <property type="molecule type" value="Genomic_DNA"/>
</dbReference>
<feature type="transmembrane region" description="Helical" evidence="1">
    <location>
        <begin position="73"/>
        <end position="93"/>
    </location>
</feature>
<name>A0A7V8FM72_9BURK</name>
<comment type="function">
    <text evidence="1">Mechanosensitive channel that participates in the regulation of osmotic pressure changes within the cell, opening in response to stretch forces in the membrane lipid bilayer, without the need for other proteins. Contributes to normal resistance to hypoosmotic shock. Forms an ion channel of 1.0 nanosiemens conductance with a slight preference for anions.</text>
</comment>
<reference evidence="4" key="1">
    <citation type="journal article" date="2020" name="MBio">
        <title>Horizontal gene transfer to a defensive symbiont with a reduced genome amongst a multipartite beetle microbiome.</title>
        <authorList>
            <person name="Waterworth S.C."/>
            <person name="Florez L.V."/>
            <person name="Rees E.R."/>
            <person name="Hertweck C."/>
            <person name="Kaltenpoth M."/>
            <person name="Kwan J.C."/>
        </authorList>
    </citation>
    <scope>NUCLEOTIDE SEQUENCE [LARGE SCALE GENOMIC DNA]</scope>
</reference>
<dbReference type="AlphaFoldDB" id="A0A7V8FM72"/>
<evidence type="ECO:0000256" key="1">
    <source>
        <dbReference type="RuleBase" id="RU369025"/>
    </source>
</evidence>
<organism evidence="3 4">
    <name type="scientific">Paracidovorax wautersii</name>
    <dbReference type="NCBI Taxonomy" id="1177982"/>
    <lineage>
        <taxon>Bacteria</taxon>
        <taxon>Pseudomonadati</taxon>
        <taxon>Pseudomonadota</taxon>
        <taxon>Betaproteobacteria</taxon>
        <taxon>Burkholderiales</taxon>
        <taxon>Comamonadaceae</taxon>
        <taxon>Paracidovorax</taxon>
    </lineage>
</organism>
<feature type="transmembrane region" description="Helical" evidence="1">
    <location>
        <begin position="20"/>
        <end position="42"/>
    </location>
</feature>
<feature type="transmembrane region" description="Helical" evidence="1">
    <location>
        <begin position="250"/>
        <end position="270"/>
    </location>
</feature>
<dbReference type="Pfam" id="PF05552">
    <property type="entry name" value="MS_channel_1st_1"/>
    <property type="match status" value="4"/>
</dbReference>
<keyword evidence="1" id="KW-0812">Transmembrane</keyword>
<feature type="transmembrane region" description="Helical" evidence="1">
    <location>
        <begin position="290"/>
        <end position="308"/>
    </location>
</feature>
<proteinExistence type="inferred from homology"/>
<feature type="transmembrane region" description="Helical" evidence="1">
    <location>
        <begin position="113"/>
        <end position="133"/>
    </location>
</feature>
<dbReference type="InterPro" id="IPR045275">
    <property type="entry name" value="MscS_archaea/bacteria_type"/>
</dbReference>
<evidence type="ECO:0000313" key="3">
    <source>
        <dbReference type="EMBL" id="KAF1019847.1"/>
    </source>
</evidence>
<feature type="transmembrane region" description="Helical" evidence="1">
    <location>
        <begin position="421"/>
        <end position="441"/>
    </location>
</feature>
<feature type="compositionally biased region" description="Low complexity" evidence="2">
    <location>
        <begin position="505"/>
        <end position="514"/>
    </location>
</feature>
<feature type="transmembrane region" description="Helical" evidence="1">
    <location>
        <begin position="447"/>
        <end position="468"/>
    </location>
</feature>
<accession>A0A7V8FM72</accession>
<feature type="transmembrane region" description="Helical" evidence="1">
    <location>
        <begin position="162"/>
        <end position="182"/>
    </location>
</feature>
<comment type="subunit">
    <text evidence="1">Homoheptamer.</text>
</comment>
<keyword evidence="1" id="KW-0813">Transport</keyword>
<comment type="caution">
    <text evidence="1">Lacks conserved residue(s) required for the propagation of feature annotation.</text>
</comment>
<keyword evidence="1" id="KW-1133">Transmembrane helix</keyword>
<dbReference type="NCBIfam" id="NF033912">
    <property type="entry name" value="msc"/>
    <property type="match status" value="1"/>
</dbReference>
<feature type="transmembrane region" description="Helical" evidence="1">
    <location>
        <begin position="375"/>
        <end position="400"/>
    </location>
</feature>
<protein>
    <recommendedName>
        <fullName evidence="1">Small-conductance mechanosensitive channel</fullName>
    </recommendedName>
</protein>
<dbReference type="GO" id="GO:0005886">
    <property type="term" value="C:plasma membrane"/>
    <property type="evidence" value="ECO:0007669"/>
    <property type="project" value="UniProtKB-SubCell"/>
</dbReference>
<comment type="similarity">
    <text evidence="1">Belongs to the MscS (TC 1.A.23) family.</text>
</comment>
<dbReference type="PANTHER" id="PTHR30221:SF1">
    <property type="entry name" value="SMALL-CONDUCTANCE MECHANOSENSITIVE CHANNEL"/>
    <property type="match status" value="1"/>
</dbReference>
<gene>
    <name evidence="3" type="ORF">GAK30_02868</name>
</gene>
<feature type="region of interest" description="Disordered" evidence="2">
    <location>
        <begin position="486"/>
        <end position="521"/>
    </location>
</feature>
<feature type="transmembrane region" description="Helical" evidence="1">
    <location>
        <begin position="202"/>
        <end position="219"/>
    </location>
</feature>
<evidence type="ECO:0000313" key="4">
    <source>
        <dbReference type="Proteomes" id="UP000461670"/>
    </source>
</evidence>
<keyword evidence="1" id="KW-1003">Cell membrane</keyword>
<dbReference type="PANTHER" id="PTHR30221">
    <property type="entry name" value="SMALL-CONDUCTANCE MECHANOSENSITIVE CHANNEL"/>
    <property type="match status" value="1"/>
</dbReference>
<comment type="subcellular location">
    <subcellularLocation>
        <location evidence="1">Cell inner membrane</location>
        <topology evidence="1">Multi-pass membrane protein</topology>
    </subcellularLocation>
</comment>
<dbReference type="Proteomes" id="UP000461670">
    <property type="component" value="Unassembled WGS sequence"/>
</dbReference>
<dbReference type="Gene3D" id="1.10.287.1260">
    <property type="match status" value="1"/>
</dbReference>
<dbReference type="GO" id="GO:0008381">
    <property type="term" value="F:mechanosensitive monoatomic ion channel activity"/>
    <property type="evidence" value="ECO:0007669"/>
    <property type="project" value="InterPro"/>
</dbReference>
<evidence type="ECO:0000256" key="2">
    <source>
        <dbReference type="SAM" id="MobiDB-lite"/>
    </source>
</evidence>
<keyword evidence="1" id="KW-0997">Cell inner membrane</keyword>
<sequence>MNINVFYETLQNALGHNLIQILGGLLVLVVGWLLAVLARAGVHRLLRLLRLNARVSESAASPVDLESPIASGVFWLVLLITLVAVLNALNLSYVSAPFADLLAGITGYLPNLLAGLVLIVVTWLVATFLRALVKRVLAATTLDERLSAEADMRPMSQTAGDVLFWLVILFFLPAILSAFSLYGVLEPVRGMLGKVLDMVPNIFAAAVVGIVGWLVARVLRGLVTNLLSAAGADNINERIGLDPAIRLSRLLGTIVFILVFVPSLIAALDALRIEAISEPAANMLAQILDAVPNILAAAVILLLTWYVAKFGAELIARLLESAGFDSLPAKLGLSHALSGSTSPSNLASFFVKFFAMLFASVEAASQLGFYQVSDVVATFISFGGDILLGGAILVVGFWLSGVTYRAIVKASPDHSRLIANVARFAIIGLVVAMGLRAMGIANEIVQLAFGLTLGAVTIAVALAFGLGGREAAGRLANRWVDRIGRDKSDETVPEPTPAADKTSTPAAPAIAVPPTEDGSPR</sequence>
<feature type="transmembrane region" description="Helical" evidence="1">
    <location>
        <begin position="349"/>
        <end position="369"/>
    </location>
</feature>